<dbReference type="CTD" id="8577163"/>
<proteinExistence type="predicted"/>
<dbReference type="GeneID" id="8577163"/>
<accession>A8XD38</accession>
<dbReference type="OMA" id="HECCVIN"/>
<dbReference type="eggNOG" id="ENOG502TK92">
    <property type="taxonomic scope" value="Eukaryota"/>
</dbReference>
<name>A8XD38_CAEBR</name>
<dbReference type="STRING" id="6238.A8XD38"/>
<dbReference type="EMBL" id="HE600908">
    <property type="protein sequence ID" value="CAP30557.1"/>
    <property type="molecule type" value="Genomic_DNA"/>
</dbReference>
<sequence>MLCMEDGSIQHIIKCANDPMLVQKACQDHINSIFHYSDTYDLIISMKCGGPLPNITNVSKIQIKDETVDPQFLKNVLTTYSDHHSLIVHSKIVGDLPKNSPFFQVQNVVADRSGPDYFHNFVGRKMFLTLATVTEQDLIPFLQKWISNEAYHNLETLYIITRKRINVDLIRQSIEFEEYDPNEPEKRPAQYVIEIPYVGPISRVYHLGHEFVEIKRITDGKRAFLSVGVSYFRFFVHKN</sequence>
<gene>
    <name evidence="1 3" type="ORF">CBG11405</name>
    <name evidence="1" type="ORF">CBG_11405</name>
</gene>
<dbReference type="KEGG" id="cbr:CBG_11405"/>
<evidence type="ECO:0000313" key="1">
    <source>
        <dbReference type="EMBL" id="CAP30557.1"/>
    </source>
</evidence>
<dbReference type="AlphaFoldDB" id="A8XD38"/>
<dbReference type="PANTHER" id="PTHR21503:SF8">
    <property type="entry name" value="F-BOX ASSOCIATED DOMAIN-CONTAINING PROTEIN-RELATED"/>
    <property type="match status" value="1"/>
</dbReference>
<reference evidence="1 2" key="1">
    <citation type="journal article" date="2003" name="PLoS Biol.">
        <title>The genome sequence of Caenorhabditis briggsae: a platform for comparative genomics.</title>
        <authorList>
            <person name="Stein L.D."/>
            <person name="Bao Z."/>
            <person name="Blasiar D."/>
            <person name="Blumenthal T."/>
            <person name="Brent M.R."/>
            <person name="Chen N."/>
            <person name="Chinwalla A."/>
            <person name="Clarke L."/>
            <person name="Clee C."/>
            <person name="Coghlan A."/>
            <person name="Coulson A."/>
            <person name="D'Eustachio P."/>
            <person name="Fitch D.H."/>
            <person name="Fulton L.A."/>
            <person name="Fulton R.E."/>
            <person name="Griffiths-Jones S."/>
            <person name="Harris T.W."/>
            <person name="Hillier L.W."/>
            <person name="Kamath R."/>
            <person name="Kuwabara P.E."/>
            <person name="Mardis E.R."/>
            <person name="Marra M.A."/>
            <person name="Miner T.L."/>
            <person name="Minx P."/>
            <person name="Mullikin J.C."/>
            <person name="Plumb R.W."/>
            <person name="Rogers J."/>
            <person name="Schein J.E."/>
            <person name="Sohrmann M."/>
            <person name="Spieth J."/>
            <person name="Stajich J.E."/>
            <person name="Wei C."/>
            <person name="Willey D."/>
            <person name="Wilson R.K."/>
            <person name="Durbin R."/>
            <person name="Waterston R.H."/>
        </authorList>
    </citation>
    <scope>NUCLEOTIDE SEQUENCE [LARGE SCALE GENOMIC DNA]</scope>
    <source>
        <strain evidence="1 2">AF16</strain>
    </source>
</reference>
<reference evidence="1 2" key="2">
    <citation type="journal article" date="2011" name="PLoS Genet.">
        <title>Caenorhabditis briggsae recombinant inbred line genotypes reveal inter-strain incompatibility and the evolution of recombination.</title>
        <authorList>
            <person name="Ross J.A."/>
            <person name="Koboldt D.C."/>
            <person name="Staisch J.E."/>
            <person name="Chamberlin H.M."/>
            <person name="Gupta B.P."/>
            <person name="Miller R.D."/>
            <person name="Baird S.E."/>
            <person name="Haag E.S."/>
        </authorList>
    </citation>
    <scope>NUCLEOTIDE SEQUENCE [LARGE SCALE GENOMIC DNA]</scope>
    <source>
        <strain evidence="1 2">AF16</strain>
    </source>
</reference>
<dbReference type="Proteomes" id="UP000008549">
    <property type="component" value="Unassembled WGS sequence"/>
</dbReference>
<keyword evidence="2" id="KW-1185">Reference proteome</keyword>
<dbReference type="InParanoid" id="A8XD38"/>
<protein>
    <submittedName>
        <fullName evidence="1">Protein CBG11405</fullName>
    </submittedName>
</protein>
<evidence type="ECO:0000313" key="2">
    <source>
        <dbReference type="Proteomes" id="UP000008549"/>
    </source>
</evidence>
<dbReference type="WormBase" id="CBG11405">
    <property type="protein sequence ID" value="CBP17180"/>
    <property type="gene ID" value="WBGene00032521"/>
</dbReference>
<dbReference type="HOGENOM" id="CLU_040220_4_0_1"/>
<evidence type="ECO:0000313" key="3">
    <source>
        <dbReference type="WormBase" id="CBG11405"/>
    </source>
</evidence>
<dbReference type="RefSeq" id="XP_002635168.1">
    <property type="nucleotide sequence ID" value="XM_002635122.1"/>
</dbReference>
<organism evidence="1 2">
    <name type="scientific">Caenorhabditis briggsae</name>
    <dbReference type="NCBI Taxonomy" id="6238"/>
    <lineage>
        <taxon>Eukaryota</taxon>
        <taxon>Metazoa</taxon>
        <taxon>Ecdysozoa</taxon>
        <taxon>Nematoda</taxon>
        <taxon>Chromadorea</taxon>
        <taxon>Rhabditida</taxon>
        <taxon>Rhabditina</taxon>
        <taxon>Rhabditomorpha</taxon>
        <taxon>Rhabditoidea</taxon>
        <taxon>Rhabditidae</taxon>
        <taxon>Peloderinae</taxon>
        <taxon>Caenorhabditis</taxon>
    </lineage>
</organism>
<dbReference type="PANTHER" id="PTHR21503">
    <property type="entry name" value="F-BOX-CONTAINING HYPOTHETICAL PROTEIN C.ELEGANS"/>
    <property type="match status" value="1"/>
</dbReference>